<comment type="caution">
    <text evidence="2">The sequence shown here is derived from an EMBL/GenBank/DDBJ whole genome shotgun (WGS) entry which is preliminary data.</text>
</comment>
<organism evidence="2 3">
    <name type="scientific">Petrolisthes cinctipes</name>
    <name type="common">Flat porcelain crab</name>
    <dbReference type="NCBI Taxonomy" id="88211"/>
    <lineage>
        <taxon>Eukaryota</taxon>
        <taxon>Metazoa</taxon>
        <taxon>Ecdysozoa</taxon>
        <taxon>Arthropoda</taxon>
        <taxon>Crustacea</taxon>
        <taxon>Multicrustacea</taxon>
        <taxon>Malacostraca</taxon>
        <taxon>Eumalacostraca</taxon>
        <taxon>Eucarida</taxon>
        <taxon>Decapoda</taxon>
        <taxon>Pleocyemata</taxon>
        <taxon>Anomura</taxon>
        <taxon>Galatheoidea</taxon>
        <taxon>Porcellanidae</taxon>
        <taxon>Petrolisthes</taxon>
    </lineage>
</organism>
<dbReference type="AlphaFoldDB" id="A0AAE1GNP8"/>
<keyword evidence="3" id="KW-1185">Reference proteome</keyword>
<sequence>MCKEKEGVELSSGYVRGHVKLFYAAAQCKLGVEKNSVVSVGWFMHCLKRKELNHAKFIGERAFADDEAACDYPEVLKEIIDEEGYSPDLIYNVDKMVWRPRSTCGPPQSCYKLRPPHNLPQAPSPTQPATNSAHHTPLSL</sequence>
<proteinExistence type="predicted"/>
<name>A0AAE1GNP8_PETCI</name>
<gene>
    <name evidence="2" type="ORF">Pcinc_000230</name>
</gene>
<protein>
    <submittedName>
        <fullName evidence="2">Uncharacterized protein</fullName>
    </submittedName>
</protein>
<feature type="compositionally biased region" description="Polar residues" evidence="1">
    <location>
        <begin position="127"/>
        <end position="140"/>
    </location>
</feature>
<evidence type="ECO:0000256" key="1">
    <source>
        <dbReference type="SAM" id="MobiDB-lite"/>
    </source>
</evidence>
<accession>A0AAE1GNP8</accession>
<evidence type="ECO:0000313" key="3">
    <source>
        <dbReference type="Proteomes" id="UP001286313"/>
    </source>
</evidence>
<dbReference type="EMBL" id="JAWQEG010000016">
    <property type="protein sequence ID" value="KAK3896100.1"/>
    <property type="molecule type" value="Genomic_DNA"/>
</dbReference>
<feature type="region of interest" description="Disordered" evidence="1">
    <location>
        <begin position="115"/>
        <end position="140"/>
    </location>
</feature>
<dbReference type="Proteomes" id="UP001286313">
    <property type="component" value="Unassembled WGS sequence"/>
</dbReference>
<evidence type="ECO:0000313" key="2">
    <source>
        <dbReference type="EMBL" id="KAK3896100.1"/>
    </source>
</evidence>
<reference evidence="2" key="1">
    <citation type="submission" date="2023-10" db="EMBL/GenBank/DDBJ databases">
        <title>Genome assemblies of two species of porcelain crab, Petrolisthes cinctipes and Petrolisthes manimaculis (Anomura: Porcellanidae).</title>
        <authorList>
            <person name="Angst P."/>
        </authorList>
    </citation>
    <scope>NUCLEOTIDE SEQUENCE</scope>
    <source>
        <strain evidence="2">PB745_01</strain>
        <tissue evidence="2">Gill</tissue>
    </source>
</reference>